<evidence type="ECO:0000313" key="3">
    <source>
        <dbReference type="EMBL" id="KAG7298954.1"/>
    </source>
</evidence>
<accession>A0ABQ7Q2J2</accession>
<evidence type="ECO:0000259" key="2">
    <source>
        <dbReference type="Pfam" id="PF19038"/>
    </source>
</evidence>
<protein>
    <recommendedName>
        <fullName evidence="2">FUZ/MON1/HPS1 third Longin domain-containing protein</fullName>
    </recommendedName>
</protein>
<dbReference type="PANTHER" id="PTHR12761:SF1">
    <property type="entry name" value="BLOC-3 COMPLEX MEMBER HPS1"/>
    <property type="match status" value="1"/>
</dbReference>
<keyword evidence="4" id="KW-1185">Reference proteome</keyword>
<reference evidence="3 4" key="1">
    <citation type="submission" date="2021-06" db="EMBL/GenBank/DDBJ databases">
        <title>A haploid diamondback moth (Plutella xylostella L.) genome assembly resolves 31 chromosomes and identifies a diamide resistance mutation.</title>
        <authorList>
            <person name="Ward C.M."/>
            <person name="Perry K.D."/>
            <person name="Baker G."/>
            <person name="Powis K."/>
            <person name="Heckel D.G."/>
            <person name="Baxter S.W."/>
        </authorList>
    </citation>
    <scope>NUCLEOTIDE SEQUENCE [LARGE SCALE GENOMIC DNA]</scope>
    <source>
        <strain evidence="3 4">LV</strain>
        <tissue evidence="3">Single pupa</tissue>
    </source>
</reference>
<dbReference type="InterPro" id="IPR026053">
    <property type="entry name" value="HPS1"/>
</dbReference>
<comment type="caution">
    <text evidence="3">The sequence shown here is derived from an EMBL/GenBank/DDBJ whole genome shotgun (WGS) entry which is preliminary data.</text>
</comment>
<feature type="domain" description="FUZ/MON1/HPS1 third Longin" evidence="2">
    <location>
        <begin position="80"/>
        <end position="218"/>
    </location>
</feature>
<dbReference type="InterPro" id="IPR043970">
    <property type="entry name" value="FUZ/MON1/HPS1_longin_3"/>
</dbReference>
<dbReference type="EMBL" id="JAHIBW010000023">
    <property type="protein sequence ID" value="KAG7298954.1"/>
    <property type="molecule type" value="Genomic_DNA"/>
</dbReference>
<gene>
    <name evidence="3" type="ORF">JYU34_017420</name>
</gene>
<dbReference type="Pfam" id="PF19038">
    <property type="entry name" value="Fuz_longin_3"/>
    <property type="match status" value="1"/>
</dbReference>
<feature type="region of interest" description="Disordered" evidence="1">
    <location>
        <begin position="21"/>
        <end position="71"/>
    </location>
</feature>
<name>A0ABQ7Q2J2_PLUXY</name>
<dbReference type="Proteomes" id="UP000823941">
    <property type="component" value="Chromosome 23"/>
</dbReference>
<evidence type="ECO:0000313" key="4">
    <source>
        <dbReference type="Proteomes" id="UP000823941"/>
    </source>
</evidence>
<feature type="compositionally biased region" description="Gly residues" evidence="1">
    <location>
        <begin position="22"/>
        <end position="38"/>
    </location>
</feature>
<evidence type="ECO:0000256" key="1">
    <source>
        <dbReference type="SAM" id="MobiDB-lite"/>
    </source>
</evidence>
<proteinExistence type="predicted"/>
<sequence>MQQWIEEQHAAVLHQVSRHAVGTGGGLGREAGQRGGHVAGAERGEVHARRAPRAPRPQNQNNLLNPHHTSASGALSECPGLLHFTLADRGAARCLAPPPHKHPVLTTKKLQRITSRAFRLFREGYTAATWRDSAVHVCAILWFERAGVTVSPRALHPAAVRALPPPGDILGSFYRQLIEQAFPNESSQVTVKELICIHLGLVPTATAVEQARRLAHTALDRAAEYTL</sequence>
<feature type="compositionally biased region" description="Low complexity" evidence="1">
    <location>
        <begin position="56"/>
        <end position="68"/>
    </location>
</feature>
<organism evidence="3 4">
    <name type="scientific">Plutella xylostella</name>
    <name type="common">Diamondback moth</name>
    <name type="synonym">Plutella maculipennis</name>
    <dbReference type="NCBI Taxonomy" id="51655"/>
    <lineage>
        <taxon>Eukaryota</taxon>
        <taxon>Metazoa</taxon>
        <taxon>Ecdysozoa</taxon>
        <taxon>Arthropoda</taxon>
        <taxon>Hexapoda</taxon>
        <taxon>Insecta</taxon>
        <taxon>Pterygota</taxon>
        <taxon>Neoptera</taxon>
        <taxon>Endopterygota</taxon>
        <taxon>Lepidoptera</taxon>
        <taxon>Glossata</taxon>
        <taxon>Ditrysia</taxon>
        <taxon>Yponomeutoidea</taxon>
        <taxon>Plutellidae</taxon>
        <taxon>Plutella</taxon>
    </lineage>
</organism>
<dbReference type="PANTHER" id="PTHR12761">
    <property type="entry name" value="HERMANSKY-PUDLAK SYNDROME PROTEIN 1"/>
    <property type="match status" value="1"/>
</dbReference>